<dbReference type="AlphaFoldDB" id="A0AAW3N741"/>
<name>A0AAW3N741_9BURK</name>
<gene>
    <name evidence="3" type="ORF">WK53_13720</name>
</gene>
<dbReference type="Pfam" id="PF14231">
    <property type="entry name" value="GXWXG"/>
    <property type="match status" value="1"/>
</dbReference>
<dbReference type="Proteomes" id="UP000056732">
    <property type="component" value="Unassembled WGS sequence"/>
</dbReference>
<evidence type="ECO:0008006" key="5">
    <source>
        <dbReference type="Google" id="ProtNLM"/>
    </source>
</evidence>
<feature type="domain" description="GXWXG" evidence="1">
    <location>
        <begin position="7"/>
        <end position="61"/>
    </location>
</feature>
<dbReference type="Pfam" id="PF14232">
    <property type="entry name" value="DUF4334"/>
    <property type="match status" value="1"/>
</dbReference>
<protein>
    <recommendedName>
        <fullName evidence="5">DUF4334 domain-containing protein</fullName>
    </recommendedName>
</protein>
<evidence type="ECO:0000259" key="1">
    <source>
        <dbReference type="Pfam" id="PF14231"/>
    </source>
</evidence>
<reference evidence="3 4" key="1">
    <citation type="submission" date="2015-11" db="EMBL/GenBank/DDBJ databases">
        <title>Expanding the genomic diversity of Burkholderia species for the development of highly accurate diagnostics.</title>
        <authorList>
            <person name="Sahl J."/>
            <person name="Keim P."/>
            <person name="Wagner D."/>
        </authorList>
    </citation>
    <scope>NUCLEOTIDE SEQUENCE [LARGE SCALE GENOMIC DNA]</scope>
    <source>
        <strain evidence="3 4">MSMB1137WGS</strain>
    </source>
</reference>
<evidence type="ECO:0000259" key="2">
    <source>
        <dbReference type="Pfam" id="PF14232"/>
    </source>
</evidence>
<accession>A0AAW3N741</accession>
<sequence length="164" mass="18858">MSEALTFFDTLPPAKLDELIGTWRGSGLRTGHPIDGVLEGYGWYGKDFSGSNNVQPLLFRNGPENVVALNPTLMPIKLLVRHPEWFRRKAARLIFTALCPLLRTTRPRARMRMMEHRGVISATMIYDDLPILDTFRRVDHNTMLGLMDLRDMTKPFFFTLHRDG</sequence>
<dbReference type="InterPro" id="IPR025568">
    <property type="entry name" value="DUF4334"/>
</dbReference>
<evidence type="ECO:0000313" key="4">
    <source>
        <dbReference type="Proteomes" id="UP000056732"/>
    </source>
</evidence>
<dbReference type="Gene3D" id="2.40.128.580">
    <property type="entry name" value="GXWXG domain"/>
    <property type="match status" value="1"/>
</dbReference>
<dbReference type="EMBL" id="LPDO01000117">
    <property type="protein sequence ID" value="KVT47058.1"/>
    <property type="molecule type" value="Genomic_DNA"/>
</dbReference>
<evidence type="ECO:0000313" key="3">
    <source>
        <dbReference type="EMBL" id="KVT47058.1"/>
    </source>
</evidence>
<organism evidence="3 4">
    <name type="scientific">Burkholderia ubonensis</name>
    <dbReference type="NCBI Taxonomy" id="101571"/>
    <lineage>
        <taxon>Bacteria</taxon>
        <taxon>Pseudomonadati</taxon>
        <taxon>Pseudomonadota</taxon>
        <taxon>Betaproteobacteria</taxon>
        <taxon>Burkholderiales</taxon>
        <taxon>Burkholderiaceae</taxon>
        <taxon>Burkholderia</taxon>
        <taxon>Burkholderia cepacia complex</taxon>
    </lineage>
</organism>
<feature type="domain" description="DUF4334" evidence="2">
    <location>
        <begin position="107"/>
        <end position="162"/>
    </location>
</feature>
<comment type="caution">
    <text evidence="3">The sequence shown here is derived from an EMBL/GenBank/DDBJ whole genome shotgun (WGS) entry which is preliminary data.</text>
</comment>
<proteinExistence type="predicted"/>
<dbReference type="InterPro" id="IPR025951">
    <property type="entry name" value="GXWXG_dom"/>
</dbReference>